<dbReference type="PANTHER" id="PTHR31286">
    <property type="entry name" value="GLYCINE-RICH CELL WALL STRUCTURAL PROTEIN 1.8-LIKE"/>
    <property type="match status" value="1"/>
</dbReference>
<accession>A0A7J8P5Z2</accession>
<reference evidence="1 2" key="1">
    <citation type="journal article" date="2019" name="Genome Biol. Evol.">
        <title>Insights into the evolution of the New World diploid cottons (Gossypium, subgenus Houzingenia) based on genome sequencing.</title>
        <authorList>
            <person name="Grover C.E."/>
            <person name="Arick M.A. 2nd"/>
            <person name="Thrash A."/>
            <person name="Conover J.L."/>
            <person name="Sanders W.S."/>
            <person name="Peterson D.G."/>
            <person name="Frelichowski J.E."/>
            <person name="Scheffler J.A."/>
            <person name="Scheffler B.E."/>
            <person name="Wendel J.F."/>
        </authorList>
    </citation>
    <scope>NUCLEOTIDE SEQUENCE [LARGE SCALE GENOMIC DNA]</scope>
    <source>
        <strain evidence="1">8</strain>
        <tissue evidence="1">Leaf</tissue>
    </source>
</reference>
<proteinExistence type="predicted"/>
<feature type="non-terminal residue" evidence="1">
    <location>
        <position position="1"/>
    </location>
</feature>
<organism evidence="1 2">
    <name type="scientific">Gossypium raimondii</name>
    <name type="common">Peruvian cotton</name>
    <name type="synonym">Gossypium klotzschianum subsp. raimondii</name>
    <dbReference type="NCBI Taxonomy" id="29730"/>
    <lineage>
        <taxon>Eukaryota</taxon>
        <taxon>Viridiplantae</taxon>
        <taxon>Streptophyta</taxon>
        <taxon>Embryophyta</taxon>
        <taxon>Tracheophyta</taxon>
        <taxon>Spermatophyta</taxon>
        <taxon>Magnoliopsida</taxon>
        <taxon>eudicotyledons</taxon>
        <taxon>Gunneridae</taxon>
        <taxon>Pentapetalae</taxon>
        <taxon>rosids</taxon>
        <taxon>malvids</taxon>
        <taxon>Malvales</taxon>
        <taxon>Malvaceae</taxon>
        <taxon>Malvoideae</taxon>
        <taxon>Gossypium</taxon>
    </lineage>
</organism>
<evidence type="ECO:0000313" key="1">
    <source>
        <dbReference type="EMBL" id="MBA0584342.1"/>
    </source>
</evidence>
<sequence>WRVEKREKRGVSKQGKLTAEYELRVAEKAKRILYSSFGGYLWEGGSPCSIMPHHRQYKWWLACVIGQVVDKLVGLPSNTIGKDLDTKEDFDVLEGDIQKSIINGIPSIHFSDSIQQILIRDLDNNMILKLLGRSIGYSILQNKIYNLWKPSSSFFLMDIEHGYFLAKFKSVGPWIIFGQYLTIQPWSVSFDPAQTFPSVVMSWIRFLGLPGYIYKRKILVEMGGMVSKIVKLDMNIDNIAKGRFARMVVYVNLDRYGHMKDVGPFRLFVPCSKKNLTSFELLLEGGNMTGDGTESGSTFSNDGNNEFFKSCSRSKVTSEGVVDVTEAEMNNYLDPCKHTMINFKEFKDPSSGISMEGAPLRFLGGRGGIFVRLDRDLANGTQASYFLLYGELLDPMRGLLSNIFLRIKFQDIAFSEKLISNEEIKKALFDMAPLKAPSSDGFHAHFFQSQWDIVSNAICEWVQEIFASNNI</sequence>
<evidence type="ECO:0008006" key="3">
    <source>
        <dbReference type="Google" id="ProtNLM"/>
    </source>
</evidence>
<evidence type="ECO:0000313" key="2">
    <source>
        <dbReference type="Proteomes" id="UP000593578"/>
    </source>
</evidence>
<protein>
    <recommendedName>
        <fullName evidence="3">DUF4283 domain-containing protein</fullName>
    </recommendedName>
</protein>
<dbReference type="EMBL" id="JABEZZ010000004">
    <property type="protein sequence ID" value="MBA0584342.1"/>
    <property type="molecule type" value="Genomic_DNA"/>
</dbReference>
<dbReference type="InterPro" id="IPR040256">
    <property type="entry name" value="At4g02000-like"/>
</dbReference>
<dbReference type="Proteomes" id="UP000593578">
    <property type="component" value="Unassembled WGS sequence"/>
</dbReference>
<comment type="caution">
    <text evidence="1">The sequence shown here is derived from an EMBL/GenBank/DDBJ whole genome shotgun (WGS) entry which is preliminary data.</text>
</comment>
<name>A0A7J8P5Z2_GOSRA</name>
<gene>
    <name evidence="1" type="ORF">Gorai_015159</name>
</gene>
<dbReference type="AlphaFoldDB" id="A0A7J8P5Z2"/>
<dbReference type="PANTHER" id="PTHR31286:SF173">
    <property type="entry name" value="DUF4283 DOMAIN-CONTAINING PROTEIN"/>
    <property type="match status" value="1"/>
</dbReference>